<evidence type="ECO:0000313" key="2">
    <source>
        <dbReference type="EMBL" id="OLP80841.1"/>
    </source>
</evidence>
<feature type="transmembrane region" description="Helical" evidence="1">
    <location>
        <begin position="99"/>
        <end position="124"/>
    </location>
</feature>
<protein>
    <submittedName>
        <fullName evidence="2">Uncharacterized protein</fullName>
    </submittedName>
</protein>
<comment type="caution">
    <text evidence="2">The sequence shown here is derived from an EMBL/GenBank/DDBJ whole genome shotgun (WGS) entry which is preliminary data.</text>
</comment>
<keyword evidence="1" id="KW-0812">Transmembrane</keyword>
<dbReference type="AlphaFoldDB" id="A0A1Q9CD49"/>
<evidence type="ECO:0000256" key="1">
    <source>
        <dbReference type="SAM" id="Phobius"/>
    </source>
</evidence>
<dbReference type="Proteomes" id="UP000186817">
    <property type="component" value="Unassembled WGS sequence"/>
</dbReference>
<name>A0A1Q9CD49_SYMMI</name>
<evidence type="ECO:0000313" key="3">
    <source>
        <dbReference type="Proteomes" id="UP000186817"/>
    </source>
</evidence>
<feature type="transmembrane region" description="Helical" evidence="1">
    <location>
        <begin position="131"/>
        <end position="150"/>
    </location>
</feature>
<organism evidence="2 3">
    <name type="scientific">Symbiodinium microadriaticum</name>
    <name type="common">Dinoflagellate</name>
    <name type="synonym">Zooxanthella microadriatica</name>
    <dbReference type="NCBI Taxonomy" id="2951"/>
    <lineage>
        <taxon>Eukaryota</taxon>
        <taxon>Sar</taxon>
        <taxon>Alveolata</taxon>
        <taxon>Dinophyceae</taxon>
        <taxon>Suessiales</taxon>
        <taxon>Symbiodiniaceae</taxon>
        <taxon>Symbiodinium</taxon>
    </lineage>
</organism>
<proteinExistence type="predicted"/>
<reference evidence="2 3" key="1">
    <citation type="submission" date="2016-02" db="EMBL/GenBank/DDBJ databases">
        <title>Genome analysis of coral dinoflagellate symbionts highlights evolutionary adaptations to a symbiotic lifestyle.</title>
        <authorList>
            <person name="Aranda M."/>
            <person name="Li Y."/>
            <person name="Liew Y.J."/>
            <person name="Baumgarten S."/>
            <person name="Simakov O."/>
            <person name="Wilson M."/>
            <person name="Piel J."/>
            <person name="Ashoor H."/>
            <person name="Bougouffa S."/>
            <person name="Bajic V.B."/>
            <person name="Ryu T."/>
            <person name="Ravasi T."/>
            <person name="Bayer T."/>
            <person name="Micklem G."/>
            <person name="Kim H."/>
            <person name="Bhak J."/>
            <person name="Lajeunesse T.C."/>
            <person name="Voolstra C.R."/>
        </authorList>
    </citation>
    <scope>NUCLEOTIDE SEQUENCE [LARGE SCALE GENOMIC DNA]</scope>
    <source>
        <strain evidence="2 3">CCMP2467</strain>
    </source>
</reference>
<sequence>MRAAALAETEKMRIGLGELKVWRIVGFRRIRSKRLGTICACPPLVADTSAPTRVHQSISESLTPHTGRNRRTLIIAVNNIITTIIIITIPTQIVITIGVLVIITCIITTVIILIITIIIIITAIASINISIIIIIIIIIIITIMIILIIITSPTEEIPMSVLQSNRWRCGKLSNAFFLLGSWDVSC</sequence>
<keyword evidence="1" id="KW-1133">Transmembrane helix</keyword>
<keyword evidence="3" id="KW-1185">Reference proteome</keyword>
<keyword evidence="1" id="KW-0472">Membrane</keyword>
<feature type="transmembrane region" description="Helical" evidence="1">
    <location>
        <begin position="73"/>
        <end position="93"/>
    </location>
</feature>
<dbReference type="EMBL" id="LSRX01001339">
    <property type="protein sequence ID" value="OLP80841.1"/>
    <property type="molecule type" value="Genomic_DNA"/>
</dbReference>
<gene>
    <name evidence="2" type="ORF">AK812_SmicGene38694</name>
</gene>
<accession>A0A1Q9CD49</accession>